<evidence type="ECO:0000313" key="6">
    <source>
        <dbReference type="Proteomes" id="UP000001351"/>
    </source>
</evidence>
<dbReference type="SUPFAM" id="SSF117281">
    <property type="entry name" value="Kelch motif"/>
    <property type="match status" value="1"/>
</dbReference>
<keyword evidence="6" id="KW-1185">Reference proteome</keyword>
<reference evidence="4 6" key="2">
    <citation type="journal article" date="2011" name="Mol. Biol. Evol.">
        <title>Comparative genomic analysis of fruiting body formation in Myxococcales.</title>
        <authorList>
            <person name="Huntley S."/>
            <person name="Hamann N."/>
            <person name="Wegener-Feldbrugge S."/>
            <person name="Treuner-Lange A."/>
            <person name="Kube M."/>
            <person name="Reinhardt R."/>
            <person name="Klages S."/>
            <person name="Muller R."/>
            <person name="Ronning C.M."/>
            <person name="Nierman W.C."/>
            <person name="Sogaard-Andersen L."/>
        </authorList>
    </citation>
    <scope>NUCLEOTIDE SEQUENCE [LARGE SCALE GENOMIC DNA]</scope>
    <source>
        <strain evidence="4 6">DW4/3-1</strain>
    </source>
</reference>
<dbReference type="KEGG" id="sur:STAUR_7518"/>
<keyword evidence="2" id="KW-0677">Repeat</keyword>
<dbReference type="EMBL" id="CP002271">
    <property type="protein sequence ID" value="ADO75273.1"/>
    <property type="molecule type" value="Genomic_DNA"/>
</dbReference>
<dbReference type="Gene3D" id="2.120.10.80">
    <property type="entry name" value="Kelch-type beta propeller"/>
    <property type="match status" value="1"/>
</dbReference>
<dbReference type="InterPro" id="IPR006652">
    <property type="entry name" value="Kelch_1"/>
</dbReference>
<dbReference type="OrthoDB" id="5511621at2"/>
<dbReference type="Proteomes" id="UP000001351">
    <property type="component" value="Chromosome"/>
</dbReference>
<dbReference type="Proteomes" id="UP000032702">
    <property type="component" value="Unassembled WGS sequence"/>
</dbReference>
<sequence length="350" mass="37861">MKRFKSALALAGLLSLNAQAGTWSPTSPAPMSYGADAIMRLRGTGEAMIVGLGFVQRYNPYTDTWRITSPMCAPGMCNNPMLTEFPSGKVLAISRAPGRMGGEVRLSTYLPETDQWAYLTQGFQVYRMDPAITLLPSGRALVTGGYHYPGLPPRATALSSVEEFDPVTETWTLLPGQMLTARSFHRATVLYSGKVLVTGGYTSDYQPIASAELYDPATGTWTAAGTLSHPRGSHQAIRLGSGHVMVLSNSQEGPSEAATAVDIYDPYNQRWYAGPALPFTQPSSATLLTTNEVLVTNNSGQAALYSPSQNAWQLEPSSSPSSYLRPAVLLYTGQVLFMPGNQLRAERYTR</sequence>
<dbReference type="SMART" id="SM00612">
    <property type="entry name" value="Kelch"/>
    <property type="match status" value="2"/>
</dbReference>
<keyword evidence="3" id="KW-0732">Signal</keyword>
<dbReference type="EMBL" id="AAMD01000002">
    <property type="protein sequence ID" value="EAU69915.1"/>
    <property type="molecule type" value="Genomic_DNA"/>
</dbReference>
<feature type="chain" id="PRO_5010840436" evidence="3">
    <location>
        <begin position="21"/>
        <end position="350"/>
    </location>
</feature>
<evidence type="ECO:0000313" key="5">
    <source>
        <dbReference type="EMBL" id="EAU69915.1"/>
    </source>
</evidence>
<dbReference type="RefSeq" id="WP_002609618.1">
    <property type="nucleotide sequence ID" value="NC_014623.1"/>
</dbReference>
<keyword evidence="1" id="KW-0880">Kelch repeat</keyword>
<evidence type="ECO:0000256" key="1">
    <source>
        <dbReference type="ARBA" id="ARBA00022441"/>
    </source>
</evidence>
<name>Q09DP4_STIAD</name>
<reference evidence="5 7" key="1">
    <citation type="submission" date="2006-04" db="EMBL/GenBank/DDBJ databases">
        <authorList>
            <person name="Nierman W.C."/>
        </authorList>
    </citation>
    <scope>NUCLEOTIDE SEQUENCE [LARGE SCALE GENOMIC DNA]</scope>
    <source>
        <strain evidence="5 7">DW4/3-1</strain>
    </source>
</reference>
<organism evidence="5 7">
    <name type="scientific">Stigmatella aurantiaca (strain DW4/3-1)</name>
    <dbReference type="NCBI Taxonomy" id="378806"/>
    <lineage>
        <taxon>Bacteria</taxon>
        <taxon>Pseudomonadati</taxon>
        <taxon>Myxococcota</taxon>
        <taxon>Myxococcia</taxon>
        <taxon>Myxococcales</taxon>
        <taxon>Cystobacterineae</taxon>
        <taxon>Archangiaceae</taxon>
        <taxon>Stigmatella</taxon>
    </lineage>
</organism>
<dbReference type="HOGENOM" id="CLU_792044_0_0_7"/>
<evidence type="ECO:0000313" key="7">
    <source>
        <dbReference type="Proteomes" id="UP000032702"/>
    </source>
</evidence>
<dbReference type="Gene3D" id="2.130.10.80">
    <property type="entry name" value="Galactose oxidase/kelch, beta-propeller"/>
    <property type="match status" value="1"/>
</dbReference>
<evidence type="ECO:0000313" key="4">
    <source>
        <dbReference type="EMBL" id="ADO75273.1"/>
    </source>
</evidence>
<dbReference type="InterPro" id="IPR037293">
    <property type="entry name" value="Gal_Oxidase_central_sf"/>
</dbReference>
<dbReference type="PANTHER" id="PTHR46344:SF27">
    <property type="entry name" value="KELCH REPEAT SUPERFAMILY PROTEIN"/>
    <property type="match status" value="1"/>
</dbReference>
<dbReference type="AlphaFoldDB" id="Q09DP4"/>
<dbReference type="STRING" id="378806.STAUR_7518"/>
<dbReference type="PANTHER" id="PTHR46344">
    <property type="entry name" value="OS02G0202900 PROTEIN"/>
    <property type="match status" value="1"/>
</dbReference>
<evidence type="ECO:0000256" key="2">
    <source>
        <dbReference type="ARBA" id="ARBA00022737"/>
    </source>
</evidence>
<accession>Q09DP4</accession>
<protein>
    <submittedName>
        <fullName evidence="4">Kelch related protein</fullName>
    </submittedName>
</protein>
<dbReference type="InterPro" id="IPR015915">
    <property type="entry name" value="Kelch-typ_b-propeller"/>
</dbReference>
<dbReference type="eggNOG" id="COG3055">
    <property type="taxonomic scope" value="Bacteria"/>
</dbReference>
<gene>
    <name evidence="4" type="ordered locus">STAUR_7518</name>
    <name evidence="5" type="ORF">STIAU_5631</name>
</gene>
<evidence type="ECO:0000256" key="3">
    <source>
        <dbReference type="SAM" id="SignalP"/>
    </source>
</evidence>
<dbReference type="Pfam" id="PF01344">
    <property type="entry name" value="Kelch_1"/>
    <property type="match status" value="2"/>
</dbReference>
<proteinExistence type="predicted"/>
<feature type="signal peptide" evidence="3">
    <location>
        <begin position="1"/>
        <end position="20"/>
    </location>
</feature>